<organism evidence="1 2">
    <name type="scientific">candidate division Kazan bacterium GW2011_GWB1_52_7</name>
    <dbReference type="NCBI Taxonomy" id="1620414"/>
    <lineage>
        <taxon>Bacteria</taxon>
        <taxon>Bacteria division Kazan-3B-28</taxon>
    </lineage>
</organism>
<name>A0A0G1X4W3_UNCK3</name>
<accession>A0A0G1X4W3</accession>
<protein>
    <submittedName>
        <fullName evidence="1">Uncharacterized protein</fullName>
    </submittedName>
</protein>
<evidence type="ECO:0000313" key="1">
    <source>
        <dbReference type="EMBL" id="KKW26168.1"/>
    </source>
</evidence>
<sequence>MASKKRRAWKAFRVDSKGRLRFMFHPHQGTTVVPFGVWLKTKARWVRNPGKRRGKAFRSGFHCFLNKQRMATFKKVTKKEYLVLPVWVRGLRPKPRTIVNAYLAQELYVPRRRRDD</sequence>
<dbReference type="EMBL" id="LCRB01000016">
    <property type="protein sequence ID" value="KKW26168.1"/>
    <property type="molecule type" value="Genomic_DNA"/>
</dbReference>
<proteinExistence type="predicted"/>
<comment type="caution">
    <text evidence="1">The sequence shown here is derived from an EMBL/GenBank/DDBJ whole genome shotgun (WGS) entry which is preliminary data.</text>
</comment>
<reference evidence="1 2" key="1">
    <citation type="journal article" date="2015" name="Nature">
        <title>rRNA introns, odd ribosomes, and small enigmatic genomes across a large radiation of phyla.</title>
        <authorList>
            <person name="Brown C.T."/>
            <person name="Hug L.A."/>
            <person name="Thomas B.C."/>
            <person name="Sharon I."/>
            <person name="Castelle C.J."/>
            <person name="Singh A."/>
            <person name="Wilkins M.J."/>
            <person name="Williams K.H."/>
            <person name="Banfield J.F."/>
        </authorList>
    </citation>
    <scope>NUCLEOTIDE SEQUENCE [LARGE SCALE GENOMIC DNA]</scope>
</reference>
<dbReference type="Proteomes" id="UP000034913">
    <property type="component" value="Unassembled WGS sequence"/>
</dbReference>
<dbReference type="AlphaFoldDB" id="A0A0G1X4W3"/>
<evidence type="ECO:0000313" key="2">
    <source>
        <dbReference type="Proteomes" id="UP000034913"/>
    </source>
</evidence>
<gene>
    <name evidence="1" type="ORF">VF00_C0016G0006</name>
</gene>